<sequence length="109" mass="10825">MKTQIITGTCSITAKTADLVQQRFVGYDGAKCAAGAAALGICDADTAVGAQAPLNFSGILLVEAGGVIAADVDVDSDADGRAVTHAAGVVNGHTLDAATAAGEIIRVRR</sequence>
<name>A0AAW4L435_9BACT</name>
<dbReference type="InterPro" id="IPR011231">
    <property type="entry name" value="Phage_VT1-Sakai_H0018"/>
</dbReference>
<accession>A0AAW4L435</accession>
<dbReference type="RefSeq" id="WP_214172524.1">
    <property type="nucleotide sequence ID" value="NZ_JAHCVJ010000006.1"/>
</dbReference>
<keyword evidence="2" id="KW-1185">Reference proteome</keyword>
<dbReference type="EMBL" id="JAHCVJ010000006">
    <property type="protein sequence ID" value="MBT0665761.1"/>
    <property type="molecule type" value="Genomic_DNA"/>
</dbReference>
<evidence type="ECO:0000313" key="1">
    <source>
        <dbReference type="EMBL" id="MBT0665761.1"/>
    </source>
</evidence>
<gene>
    <name evidence="1" type="ORF">KI809_15735</name>
</gene>
<dbReference type="AlphaFoldDB" id="A0AAW4L435"/>
<organism evidence="1 2">
    <name type="scientific">Geoanaerobacter pelophilus</name>
    <dbReference type="NCBI Taxonomy" id="60036"/>
    <lineage>
        <taxon>Bacteria</taxon>
        <taxon>Pseudomonadati</taxon>
        <taxon>Thermodesulfobacteriota</taxon>
        <taxon>Desulfuromonadia</taxon>
        <taxon>Geobacterales</taxon>
        <taxon>Geobacteraceae</taxon>
        <taxon>Geoanaerobacter</taxon>
    </lineage>
</organism>
<dbReference type="Proteomes" id="UP000811899">
    <property type="component" value="Unassembled WGS sequence"/>
</dbReference>
<comment type="caution">
    <text evidence="1">The sequence shown here is derived from an EMBL/GenBank/DDBJ whole genome shotgun (WGS) entry which is preliminary data.</text>
</comment>
<evidence type="ECO:0000313" key="2">
    <source>
        <dbReference type="Proteomes" id="UP000811899"/>
    </source>
</evidence>
<reference evidence="1 2" key="1">
    <citation type="submission" date="2021-05" db="EMBL/GenBank/DDBJ databases">
        <title>The draft genome of Geobacter pelophilus DSM 12255.</title>
        <authorList>
            <person name="Xu Z."/>
            <person name="Masuda Y."/>
            <person name="Itoh H."/>
            <person name="Senoo K."/>
        </authorList>
    </citation>
    <scope>NUCLEOTIDE SEQUENCE [LARGE SCALE GENOMIC DNA]</scope>
    <source>
        <strain evidence="1 2">DSM 12255</strain>
    </source>
</reference>
<proteinExistence type="predicted"/>
<dbReference type="Pfam" id="PF09956">
    <property type="entry name" value="Phage_cement_2"/>
    <property type="match status" value="1"/>
</dbReference>
<protein>
    <submittedName>
        <fullName evidence="1">DUF2190 family protein</fullName>
    </submittedName>
</protein>